<proteinExistence type="predicted"/>
<dbReference type="RefSeq" id="WP_279242205.1">
    <property type="nucleotide sequence ID" value="NZ_CP036501.1"/>
</dbReference>
<feature type="signal peptide" evidence="1">
    <location>
        <begin position="1"/>
        <end position="22"/>
    </location>
</feature>
<protein>
    <recommendedName>
        <fullName evidence="4">NIPSNAP domain-containing protein</fullName>
    </recommendedName>
</protein>
<evidence type="ECO:0008006" key="4">
    <source>
        <dbReference type="Google" id="ProtNLM"/>
    </source>
</evidence>
<feature type="chain" id="PRO_5046447519" description="NIPSNAP domain-containing protein" evidence="1">
    <location>
        <begin position="23"/>
        <end position="233"/>
    </location>
</feature>
<accession>A0ABY6Q448</accession>
<keyword evidence="1" id="KW-0732">Signal</keyword>
<reference evidence="2 3" key="1">
    <citation type="submission" date="2019-02" db="EMBL/GenBank/DDBJ databases">
        <title>Halieaceae_genomes.</title>
        <authorList>
            <person name="Li S.-H."/>
        </authorList>
    </citation>
    <scope>NUCLEOTIDE SEQUENCE [LARGE SCALE GENOMIC DNA]</scope>
    <source>
        <strain evidence="2 3">JH123</strain>
    </source>
</reference>
<organism evidence="2 3">
    <name type="scientific">Candidatus Paraluminiphilus aquimaris</name>
    <dbReference type="NCBI Taxonomy" id="2518994"/>
    <lineage>
        <taxon>Bacteria</taxon>
        <taxon>Pseudomonadati</taxon>
        <taxon>Pseudomonadota</taxon>
        <taxon>Gammaproteobacteria</taxon>
        <taxon>Cellvibrionales</taxon>
        <taxon>Halieaceae</taxon>
        <taxon>Candidatus Paraluminiphilus</taxon>
    </lineage>
</organism>
<evidence type="ECO:0000313" key="3">
    <source>
        <dbReference type="Proteomes" id="UP001317963"/>
    </source>
</evidence>
<gene>
    <name evidence="2" type="ORF">E0F26_01140</name>
</gene>
<dbReference type="Proteomes" id="UP001317963">
    <property type="component" value="Chromosome"/>
</dbReference>
<keyword evidence="3" id="KW-1185">Reference proteome</keyword>
<name>A0ABY6Q448_9GAMM</name>
<evidence type="ECO:0000256" key="1">
    <source>
        <dbReference type="SAM" id="SignalP"/>
    </source>
</evidence>
<dbReference type="EMBL" id="CP036501">
    <property type="protein sequence ID" value="UZP73421.1"/>
    <property type="molecule type" value="Genomic_DNA"/>
</dbReference>
<evidence type="ECO:0000313" key="2">
    <source>
        <dbReference type="EMBL" id="UZP73421.1"/>
    </source>
</evidence>
<sequence>MKRALRLFLCLAVISTPLTALAERLEVFRWQALEGKGEQLVGALLQAAKLHEKSGAKVGIFQMDVGVPGGASFDYVLRWDSSSEWATTKAYNSSDEWMAFVNEVTKTPSGELVMSLEGLNWDASVTAASFADDGPFRVFIWRPTPGMMPKIYETFMSAKAIHEGLGAKINIYNEGVGGTGNIHYVMSWKDWQTMAKSNDAIASSEEFLALQMSAVGQVSPVASIQGVPVYYTK</sequence>